<dbReference type="GO" id="GO:0005886">
    <property type="term" value="C:plasma membrane"/>
    <property type="evidence" value="ECO:0007669"/>
    <property type="project" value="UniProtKB-SubCell"/>
</dbReference>
<dbReference type="PANTHER" id="PTHR30203">
    <property type="entry name" value="OUTER MEMBRANE CATION EFFLUX PROTEIN"/>
    <property type="match status" value="1"/>
</dbReference>
<comment type="subcellular location">
    <subcellularLocation>
        <location evidence="2">Cell membrane</location>
        <topology evidence="2">Lipid-anchor</topology>
    </subcellularLocation>
</comment>
<gene>
    <name evidence="3" type="ORF">JKL49_18070</name>
</gene>
<evidence type="ECO:0000313" key="3">
    <source>
        <dbReference type="EMBL" id="MBR7621305.1"/>
    </source>
</evidence>
<evidence type="ECO:0000256" key="1">
    <source>
        <dbReference type="ARBA" id="ARBA00007613"/>
    </source>
</evidence>
<keyword evidence="2" id="KW-0449">Lipoprotein</keyword>
<dbReference type="Gene3D" id="2.20.200.10">
    <property type="entry name" value="Outer membrane efflux proteins (OEP)"/>
    <property type="match status" value="1"/>
</dbReference>
<dbReference type="PANTHER" id="PTHR30203:SF33">
    <property type="entry name" value="BLR4455 PROTEIN"/>
    <property type="match status" value="1"/>
</dbReference>
<keyword evidence="2" id="KW-1134">Transmembrane beta strand</keyword>
<proteinExistence type="inferred from homology"/>
<dbReference type="SUPFAM" id="SSF56954">
    <property type="entry name" value="Outer membrane efflux proteins (OEP)"/>
    <property type="match status" value="1"/>
</dbReference>
<dbReference type="RefSeq" id="WP_215342372.1">
    <property type="nucleotide sequence ID" value="NZ_JAGSGD010000001.1"/>
</dbReference>
<dbReference type="InterPro" id="IPR010131">
    <property type="entry name" value="MdtP/NodT-like"/>
</dbReference>
<dbReference type="AlphaFoldDB" id="A0A941D2W8"/>
<dbReference type="EMBL" id="JAGSGD010000001">
    <property type="protein sequence ID" value="MBR7621305.1"/>
    <property type="molecule type" value="Genomic_DNA"/>
</dbReference>
<organism evidence="3 4">
    <name type="scientific">Phenylobacterium glaciei</name>
    <dbReference type="NCBI Taxonomy" id="2803784"/>
    <lineage>
        <taxon>Bacteria</taxon>
        <taxon>Pseudomonadati</taxon>
        <taxon>Pseudomonadota</taxon>
        <taxon>Alphaproteobacteria</taxon>
        <taxon>Caulobacterales</taxon>
        <taxon>Caulobacteraceae</taxon>
        <taxon>Phenylobacterium</taxon>
    </lineage>
</organism>
<dbReference type="Proteomes" id="UP000622580">
    <property type="component" value="Unassembled WGS sequence"/>
</dbReference>
<dbReference type="InterPro" id="IPR003423">
    <property type="entry name" value="OMP_efflux"/>
</dbReference>
<reference evidence="3" key="1">
    <citation type="submission" date="2021-04" db="EMBL/GenBank/DDBJ databases">
        <title>Draft genome assembly of strain Phenylobacterium sp. 20VBR1 using MiniION and Illumina platforms.</title>
        <authorList>
            <person name="Thomas F.A."/>
            <person name="Krishnan K.P."/>
            <person name="Sinha R.K."/>
        </authorList>
    </citation>
    <scope>NUCLEOTIDE SEQUENCE</scope>
    <source>
        <strain evidence="3">20VBR1</strain>
    </source>
</reference>
<keyword evidence="2" id="KW-0472">Membrane</keyword>
<name>A0A941D2W8_9CAUL</name>
<comment type="caution">
    <text evidence="3">The sequence shown here is derived from an EMBL/GenBank/DDBJ whole genome shotgun (WGS) entry which is preliminary data.</text>
</comment>
<dbReference type="Pfam" id="PF02321">
    <property type="entry name" value="OEP"/>
    <property type="match status" value="2"/>
</dbReference>
<keyword evidence="4" id="KW-1185">Reference proteome</keyword>
<dbReference type="NCBIfam" id="TIGR01845">
    <property type="entry name" value="outer_NodT"/>
    <property type="match status" value="1"/>
</dbReference>
<keyword evidence="2" id="KW-0564">Palmitate</keyword>
<accession>A0A941D2W8</accession>
<sequence>MSKLIDRKVRAGLTGVSLLALTACTTLGPNFKQPAAPTAPGYAMAGDRAARVVVLSPEARVSGPWWTAFGSAQLDQTVRLALAGSPTIAEADATLARAQASALAQQAVGNPKVEGVASAQRERINTQAFGFTGFPSPTINLYSLGATVTYDLDLFGGQRRKVEAAQARAQAEARRADAAYLTLTGDVVMQAMKIAVLRAQINAVQAMISDDQKTVDMVRRAQQAGGQAPSAITGGLAQQAQDEALLPPLQRQLDAARHRLALLVGKSPAKWTAPDFDVADFQAPGAVPVSLPSALVRQRPDILAAEAEFHAATADIGVAQAARYPDIRLTAGLTQATIAPENIFSKDSSGWNLMAGLIGPIVPSKQLKSRQRAAEAEALAAQARYNATVLRAFVQVSDVMSNLANDQAALTAQTKAQHAAEATLRDERKAMELGGGTLLAVVDAQRQVNLARRNTVAVQGQGLSDTAELFTATAADWRVGS</sequence>
<dbReference type="Gene3D" id="1.20.1600.10">
    <property type="entry name" value="Outer membrane efflux proteins (OEP)"/>
    <property type="match status" value="1"/>
</dbReference>
<keyword evidence="2" id="KW-0812">Transmembrane</keyword>
<dbReference type="GO" id="GO:0015562">
    <property type="term" value="F:efflux transmembrane transporter activity"/>
    <property type="evidence" value="ECO:0007669"/>
    <property type="project" value="InterPro"/>
</dbReference>
<comment type="similarity">
    <text evidence="1 2">Belongs to the outer membrane factor (OMF) (TC 1.B.17) family.</text>
</comment>
<evidence type="ECO:0000256" key="2">
    <source>
        <dbReference type="RuleBase" id="RU362097"/>
    </source>
</evidence>
<protein>
    <submittedName>
        <fullName evidence="3">Efflux transporter outer membrane subunit</fullName>
    </submittedName>
</protein>
<dbReference type="PROSITE" id="PS51257">
    <property type="entry name" value="PROKAR_LIPOPROTEIN"/>
    <property type="match status" value="1"/>
</dbReference>
<evidence type="ECO:0000313" key="4">
    <source>
        <dbReference type="Proteomes" id="UP000622580"/>
    </source>
</evidence>